<proteinExistence type="predicted"/>
<dbReference type="EMBL" id="LNYA01000018">
    <property type="protein sequence ID" value="KTC98718.1"/>
    <property type="molecule type" value="Genomic_DNA"/>
</dbReference>
<dbReference type="InterPro" id="IPR014942">
    <property type="entry name" value="AbiEii"/>
</dbReference>
<dbReference type="Gene3D" id="3.10.450.620">
    <property type="entry name" value="JHP933, nucleotidyltransferase-like core domain"/>
    <property type="match status" value="1"/>
</dbReference>
<dbReference type="PATRIC" id="fig|448.7.peg.922"/>
<keyword evidence="2" id="KW-1185">Reference proteome</keyword>
<protein>
    <recommendedName>
        <fullName evidence="3">Nucleotidyl transferase AbiEii/AbiGii toxin family protein</fullName>
    </recommendedName>
</protein>
<evidence type="ECO:0008006" key="3">
    <source>
        <dbReference type="Google" id="ProtNLM"/>
    </source>
</evidence>
<evidence type="ECO:0000313" key="2">
    <source>
        <dbReference type="Proteomes" id="UP000054773"/>
    </source>
</evidence>
<dbReference type="Proteomes" id="UP000054773">
    <property type="component" value="Unassembled WGS sequence"/>
</dbReference>
<evidence type="ECO:0000313" key="1">
    <source>
        <dbReference type="EMBL" id="KTC98718.1"/>
    </source>
</evidence>
<dbReference type="OrthoDB" id="1550603at2"/>
<sequence>MKISKEKLQQEASNTGFKMEHLEKVHILMDLLHDFATFPQLKDKFVLKGGTALNLFFFELPRLSVDIDLNYIGSAEREVMLLERPILQKIVAGICERQGLILDRNPNRHAGGKMIWRYPSALGQMGNLEVDLNFMYRVPLWPIEYKSSCAVGSKQIHNIPILDPHELSAGKLAALIDRKTGRDLFDAYHLLTKTTIDMVKLRLALIVYSAISRKIDLRVLTPEAISVDATDLKNRLIPLLRKNDLAAINSTSNWAKELVSECQQAFKHFLPLAENEHAFLSELLDNGRVRPELISDNEELIANIKIHPAIAWSAQQGIRNNS</sequence>
<dbReference type="STRING" id="448.Lery_0882"/>
<dbReference type="Pfam" id="PF08843">
    <property type="entry name" value="AbiEii"/>
    <property type="match status" value="1"/>
</dbReference>
<dbReference type="RefSeq" id="WP_058526045.1">
    <property type="nucleotide sequence ID" value="NZ_CAAAHY010000040.1"/>
</dbReference>
<reference evidence="1 2" key="1">
    <citation type="submission" date="2015-11" db="EMBL/GenBank/DDBJ databases">
        <title>Genomic analysis of 38 Legionella species identifies large and diverse effector repertoires.</title>
        <authorList>
            <person name="Burstein D."/>
            <person name="Amaro F."/>
            <person name="Zusman T."/>
            <person name="Lifshitz Z."/>
            <person name="Cohen O."/>
            <person name="Gilbert J.A."/>
            <person name="Pupko T."/>
            <person name="Shuman H.A."/>
            <person name="Segal G."/>
        </authorList>
    </citation>
    <scope>NUCLEOTIDE SEQUENCE [LARGE SCALE GENOMIC DNA]</scope>
    <source>
        <strain evidence="1 2">SE-32A-C8</strain>
    </source>
</reference>
<dbReference type="AlphaFoldDB" id="A0A0W0TTB8"/>
<organism evidence="1 2">
    <name type="scientific">Legionella erythra</name>
    <dbReference type="NCBI Taxonomy" id="448"/>
    <lineage>
        <taxon>Bacteria</taxon>
        <taxon>Pseudomonadati</taxon>
        <taxon>Pseudomonadota</taxon>
        <taxon>Gammaproteobacteria</taxon>
        <taxon>Legionellales</taxon>
        <taxon>Legionellaceae</taxon>
        <taxon>Legionella</taxon>
    </lineage>
</organism>
<comment type="caution">
    <text evidence="1">The sequence shown here is derived from an EMBL/GenBank/DDBJ whole genome shotgun (WGS) entry which is preliminary data.</text>
</comment>
<name>A0A0W0TTB8_LEGER</name>
<gene>
    <name evidence="1" type="ORF">Lery_0882</name>
</gene>
<accession>A0A0W0TTB8</accession>